<protein>
    <submittedName>
        <fullName evidence="2">Uncharacterized protein</fullName>
    </submittedName>
</protein>
<feature type="transmembrane region" description="Helical" evidence="1">
    <location>
        <begin position="90"/>
        <end position="110"/>
    </location>
</feature>
<feature type="transmembrane region" description="Helical" evidence="1">
    <location>
        <begin position="57"/>
        <end position="78"/>
    </location>
</feature>
<keyword evidence="1" id="KW-1133">Transmembrane helix</keyword>
<keyword evidence="1" id="KW-0812">Transmembrane</keyword>
<feature type="transmembrane region" description="Helical" evidence="1">
    <location>
        <begin position="116"/>
        <end position="136"/>
    </location>
</feature>
<keyword evidence="3" id="KW-1185">Reference proteome</keyword>
<comment type="caution">
    <text evidence="2">The sequence shown here is derived from an EMBL/GenBank/DDBJ whole genome shotgun (WGS) entry which is preliminary data.</text>
</comment>
<dbReference type="Proteomes" id="UP001165368">
    <property type="component" value="Unassembled WGS sequence"/>
</dbReference>
<gene>
    <name evidence="2" type="ORF">LVY72_20480</name>
</gene>
<dbReference type="EMBL" id="JAKLTQ010000022">
    <property type="protein sequence ID" value="MCG2624270.1"/>
    <property type="molecule type" value="Genomic_DNA"/>
</dbReference>
<reference evidence="2" key="1">
    <citation type="submission" date="2022-01" db="EMBL/GenBank/DDBJ databases">
        <authorList>
            <person name="Jo J.-H."/>
            <person name="Im W.-T."/>
        </authorList>
    </citation>
    <scope>NUCLEOTIDE SEQUENCE</scope>
    <source>
        <strain evidence="2">I2-34</strain>
    </source>
</reference>
<evidence type="ECO:0000256" key="1">
    <source>
        <dbReference type="SAM" id="Phobius"/>
    </source>
</evidence>
<proteinExistence type="predicted"/>
<accession>A0ABS9LC83</accession>
<keyword evidence="1" id="KW-0472">Membrane</keyword>
<sequence>MRADQWRLVLLQAFNTLLLAVAAGVAAVGADRTAAHYGAARSGVPAPRTGGWLEPGLFGALMALAGGLAVLVLGIMAVRRMARGERYAPLFTTLGWALLWLPLTMALTLLVPASPFTPFMATGICGAGIALSLAVLGSTKPR</sequence>
<evidence type="ECO:0000313" key="3">
    <source>
        <dbReference type="Proteomes" id="UP001165368"/>
    </source>
</evidence>
<dbReference type="RefSeq" id="WP_237825985.1">
    <property type="nucleotide sequence ID" value="NZ_JAKLTQ010000022.1"/>
</dbReference>
<evidence type="ECO:0000313" key="2">
    <source>
        <dbReference type="EMBL" id="MCG2624270.1"/>
    </source>
</evidence>
<organism evidence="2 3">
    <name type="scientific">Arthrobacter hankyongi</name>
    <dbReference type="NCBI Taxonomy" id="2904801"/>
    <lineage>
        <taxon>Bacteria</taxon>
        <taxon>Bacillati</taxon>
        <taxon>Actinomycetota</taxon>
        <taxon>Actinomycetes</taxon>
        <taxon>Micrococcales</taxon>
        <taxon>Micrococcaceae</taxon>
        <taxon>Arthrobacter</taxon>
    </lineage>
</organism>
<name>A0ABS9LC83_9MICC</name>